<name>A0ABP8YZ62_9MICO</name>
<dbReference type="PANTHER" id="PTHR43781">
    <property type="entry name" value="SACCHAROPINE DEHYDROGENASE"/>
    <property type="match status" value="1"/>
</dbReference>
<dbReference type="InterPro" id="IPR036291">
    <property type="entry name" value="NAD(P)-bd_dom_sf"/>
</dbReference>
<organism evidence="2 3">
    <name type="scientific">Amnibacterium soli</name>
    <dbReference type="NCBI Taxonomy" id="1282736"/>
    <lineage>
        <taxon>Bacteria</taxon>
        <taxon>Bacillati</taxon>
        <taxon>Actinomycetota</taxon>
        <taxon>Actinomycetes</taxon>
        <taxon>Micrococcales</taxon>
        <taxon>Microbacteriaceae</taxon>
        <taxon>Amnibacterium</taxon>
    </lineage>
</organism>
<evidence type="ECO:0000313" key="2">
    <source>
        <dbReference type="EMBL" id="GAA4740523.1"/>
    </source>
</evidence>
<accession>A0ABP8YZ62</accession>
<reference evidence="3" key="1">
    <citation type="journal article" date="2019" name="Int. J. Syst. Evol. Microbiol.">
        <title>The Global Catalogue of Microorganisms (GCM) 10K type strain sequencing project: providing services to taxonomists for standard genome sequencing and annotation.</title>
        <authorList>
            <consortium name="The Broad Institute Genomics Platform"/>
            <consortium name="The Broad Institute Genome Sequencing Center for Infectious Disease"/>
            <person name="Wu L."/>
            <person name="Ma J."/>
        </authorList>
    </citation>
    <scope>NUCLEOTIDE SEQUENCE [LARGE SCALE GENOMIC DNA]</scope>
    <source>
        <strain evidence="3">JCM 19015</strain>
    </source>
</reference>
<dbReference type="Gene3D" id="3.40.50.720">
    <property type="entry name" value="NAD(P)-binding Rossmann-like Domain"/>
    <property type="match status" value="1"/>
</dbReference>
<dbReference type="InterPro" id="IPR005097">
    <property type="entry name" value="Sacchrp_dh_NADP-bd"/>
</dbReference>
<feature type="domain" description="Saccharopine dehydrogenase NADP binding" evidence="1">
    <location>
        <begin position="8"/>
        <end position="128"/>
    </location>
</feature>
<dbReference type="Pfam" id="PF03435">
    <property type="entry name" value="Sacchrp_dh_NADP"/>
    <property type="match status" value="1"/>
</dbReference>
<dbReference type="PANTHER" id="PTHR43781:SF1">
    <property type="entry name" value="SACCHAROPINE DEHYDROGENASE"/>
    <property type="match status" value="1"/>
</dbReference>
<dbReference type="RefSeq" id="WP_345479842.1">
    <property type="nucleotide sequence ID" value="NZ_BAABLP010000002.1"/>
</dbReference>
<proteinExistence type="predicted"/>
<sequence>MSDAAAEIWILGATGRTGRDVARLLAAQGLSPTLVGRDRARLQAAADPLPAGARVVVAPDVPAIADAIRREHPAVVVNTVGPFARTAAPILRACLPASSYLDLANDVVAADAVLALHDEAERAGRTAVTGAGFGVVATEAPIAALMAERSAPHAVRVDAIASLATEAGPLGEALAATIVEGVPEGGRRITGGRLVRAGVGSFPLRLTLPDGDVVTTGAWPAGDLLAAARTSGAPEVVAATTAVPTGRAVRAVLPLAGPLLRLAPLQRFAVRRLAAVRLPDRPRSREHSWGHARAEWADGTVREAWLRTGDAGTFTAAVAAAVAARIARGAAVPGAHTPVAAVGLDLVAEAGGELLLP</sequence>
<dbReference type="EMBL" id="BAABLP010000002">
    <property type="protein sequence ID" value="GAA4740523.1"/>
    <property type="molecule type" value="Genomic_DNA"/>
</dbReference>
<keyword evidence="3" id="KW-1185">Reference proteome</keyword>
<gene>
    <name evidence="2" type="ORF">GCM10025783_09330</name>
</gene>
<dbReference type="Proteomes" id="UP001500121">
    <property type="component" value="Unassembled WGS sequence"/>
</dbReference>
<evidence type="ECO:0000259" key="1">
    <source>
        <dbReference type="Pfam" id="PF03435"/>
    </source>
</evidence>
<dbReference type="SUPFAM" id="SSF51735">
    <property type="entry name" value="NAD(P)-binding Rossmann-fold domains"/>
    <property type="match status" value="1"/>
</dbReference>
<evidence type="ECO:0000313" key="3">
    <source>
        <dbReference type="Proteomes" id="UP001500121"/>
    </source>
</evidence>
<protein>
    <submittedName>
        <fullName evidence="2">Saccharopine dehydrogenase NADP-binding domain-containing protein</fullName>
    </submittedName>
</protein>
<comment type="caution">
    <text evidence="2">The sequence shown here is derived from an EMBL/GenBank/DDBJ whole genome shotgun (WGS) entry which is preliminary data.</text>
</comment>